<comment type="caution">
    <text evidence="1">The sequence shown here is derived from an EMBL/GenBank/DDBJ whole genome shotgun (WGS) entry which is preliminary data.</text>
</comment>
<keyword evidence="2" id="KW-1185">Reference proteome</keyword>
<organism evidence="1 2">
    <name type="scientific">Trifolium medium</name>
    <dbReference type="NCBI Taxonomy" id="97028"/>
    <lineage>
        <taxon>Eukaryota</taxon>
        <taxon>Viridiplantae</taxon>
        <taxon>Streptophyta</taxon>
        <taxon>Embryophyta</taxon>
        <taxon>Tracheophyta</taxon>
        <taxon>Spermatophyta</taxon>
        <taxon>Magnoliopsida</taxon>
        <taxon>eudicotyledons</taxon>
        <taxon>Gunneridae</taxon>
        <taxon>Pentapetalae</taxon>
        <taxon>rosids</taxon>
        <taxon>fabids</taxon>
        <taxon>Fabales</taxon>
        <taxon>Fabaceae</taxon>
        <taxon>Papilionoideae</taxon>
        <taxon>50 kb inversion clade</taxon>
        <taxon>NPAAA clade</taxon>
        <taxon>Hologalegina</taxon>
        <taxon>IRL clade</taxon>
        <taxon>Trifolieae</taxon>
        <taxon>Trifolium</taxon>
    </lineage>
</organism>
<sequence>FEHSKVGEVPFLGGPRGSKPCFLVFLGHDIVLPNWARVCPRDSLWRFVLGRGCRLRILSL</sequence>
<evidence type="ECO:0000313" key="1">
    <source>
        <dbReference type="EMBL" id="MCI65524.1"/>
    </source>
</evidence>
<accession>A0A392TYJ4</accession>
<proteinExistence type="predicted"/>
<feature type="non-terminal residue" evidence="1">
    <location>
        <position position="1"/>
    </location>
</feature>
<dbReference type="Proteomes" id="UP000265520">
    <property type="component" value="Unassembled WGS sequence"/>
</dbReference>
<protein>
    <submittedName>
        <fullName evidence="1">Uncharacterized protein</fullName>
    </submittedName>
</protein>
<dbReference type="EMBL" id="LXQA010677376">
    <property type="protein sequence ID" value="MCI65524.1"/>
    <property type="molecule type" value="Genomic_DNA"/>
</dbReference>
<evidence type="ECO:0000313" key="2">
    <source>
        <dbReference type="Proteomes" id="UP000265520"/>
    </source>
</evidence>
<name>A0A392TYJ4_9FABA</name>
<dbReference type="AlphaFoldDB" id="A0A392TYJ4"/>
<reference evidence="1 2" key="1">
    <citation type="journal article" date="2018" name="Front. Plant Sci.">
        <title>Red Clover (Trifolium pratense) and Zigzag Clover (T. medium) - A Picture of Genomic Similarities and Differences.</title>
        <authorList>
            <person name="Dluhosova J."/>
            <person name="Istvanek J."/>
            <person name="Nedelnik J."/>
            <person name="Repkova J."/>
        </authorList>
    </citation>
    <scope>NUCLEOTIDE SEQUENCE [LARGE SCALE GENOMIC DNA]</scope>
    <source>
        <strain evidence="2">cv. 10/8</strain>
        <tissue evidence="1">Leaf</tissue>
    </source>
</reference>